<keyword evidence="1" id="KW-1185">Reference proteome</keyword>
<protein>
    <submittedName>
        <fullName evidence="2">Uncharacterized protein</fullName>
    </submittedName>
</protein>
<reference evidence="2" key="1">
    <citation type="submission" date="2022-11" db="UniProtKB">
        <authorList>
            <consortium name="WormBaseParasite"/>
        </authorList>
    </citation>
    <scope>IDENTIFICATION</scope>
</reference>
<dbReference type="WBParaSite" id="PEQ_0000747401-mRNA-1">
    <property type="protein sequence ID" value="PEQ_0000747401-mRNA-1"/>
    <property type="gene ID" value="PEQ_0000747401"/>
</dbReference>
<dbReference type="AlphaFoldDB" id="A0A914RLU6"/>
<evidence type="ECO:0000313" key="1">
    <source>
        <dbReference type="Proteomes" id="UP000887564"/>
    </source>
</evidence>
<organism evidence="1 2">
    <name type="scientific">Parascaris equorum</name>
    <name type="common">Equine roundworm</name>
    <dbReference type="NCBI Taxonomy" id="6256"/>
    <lineage>
        <taxon>Eukaryota</taxon>
        <taxon>Metazoa</taxon>
        <taxon>Ecdysozoa</taxon>
        <taxon>Nematoda</taxon>
        <taxon>Chromadorea</taxon>
        <taxon>Rhabditida</taxon>
        <taxon>Spirurina</taxon>
        <taxon>Ascaridomorpha</taxon>
        <taxon>Ascaridoidea</taxon>
        <taxon>Ascarididae</taxon>
        <taxon>Parascaris</taxon>
    </lineage>
</organism>
<proteinExistence type="predicted"/>
<dbReference type="Proteomes" id="UP000887564">
    <property type="component" value="Unplaced"/>
</dbReference>
<name>A0A914RLU6_PAREQ</name>
<sequence>MYAFSQRMAGLYEETAGESQLCEVIQSVIETLKALNIVEIEFTYSEF</sequence>
<accession>A0A914RLU6</accession>
<evidence type="ECO:0000313" key="2">
    <source>
        <dbReference type="WBParaSite" id="PEQ_0000747401-mRNA-1"/>
    </source>
</evidence>